<dbReference type="RefSeq" id="WP_183361959.1">
    <property type="nucleotide sequence ID" value="NZ_BLXZ01000006.1"/>
</dbReference>
<dbReference type="InterPro" id="IPR030925">
    <property type="entry name" value="T2SS_GspN_Lepto"/>
</dbReference>
<dbReference type="NCBIfam" id="TIGR04411">
    <property type="entry name" value="T2SS_GspN_Lepto"/>
    <property type="match status" value="1"/>
</dbReference>
<organism evidence="1 2">
    <name type="scientific">Geomonas limicola</name>
    <dbReference type="NCBI Taxonomy" id="2740186"/>
    <lineage>
        <taxon>Bacteria</taxon>
        <taxon>Pseudomonadati</taxon>
        <taxon>Thermodesulfobacteriota</taxon>
        <taxon>Desulfuromonadia</taxon>
        <taxon>Geobacterales</taxon>
        <taxon>Geobacteraceae</taxon>
        <taxon>Geomonas</taxon>
    </lineage>
</organism>
<comment type="caution">
    <text evidence="1">The sequence shown here is derived from an EMBL/GenBank/DDBJ whole genome shotgun (WGS) entry which is preliminary data.</text>
</comment>
<gene>
    <name evidence="1" type="primary">gspN</name>
    <name evidence="1" type="ORF">GMLC_29480</name>
</gene>
<accession>A0A6V8NE24</accession>
<protein>
    <submittedName>
        <fullName evidence="1">Type II secretion system protein GspN</fullName>
    </submittedName>
</protein>
<proteinExistence type="predicted"/>
<dbReference type="AlphaFoldDB" id="A0A6V8NE24"/>
<reference evidence="2" key="1">
    <citation type="submission" date="2020-06" db="EMBL/GenBank/DDBJ databases">
        <title>Draft genomic sequecing of Geomonas sp. Red745.</title>
        <authorList>
            <person name="Itoh H."/>
            <person name="Xu Z.X."/>
            <person name="Ushijima N."/>
            <person name="Masuda Y."/>
            <person name="Shiratori Y."/>
            <person name="Senoo K."/>
        </authorList>
    </citation>
    <scope>NUCLEOTIDE SEQUENCE [LARGE SCALE GENOMIC DNA]</scope>
    <source>
        <strain evidence="2">Red745</strain>
    </source>
</reference>
<dbReference type="Proteomes" id="UP000587586">
    <property type="component" value="Unassembled WGS sequence"/>
</dbReference>
<name>A0A6V8NE24_9BACT</name>
<evidence type="ECO:0000313" key="1">
    <source>
        <dbReference type="EMBL" id="GFO69369.1"/>
    </source>
</evidence>
<dbReference type="EMBL" id="BLXZ01000006">
    <property type="protein sequence ID" value="GFO69369.1"/>
    <property type="molecule type" value="Genomic_DNA"/>
</dbReference>
<keyword evidence="2" id="KW-1185">Reference proteome</keyword>
<evidence type="ECO:0000313" key="2">
    <source>
        <dbReference type="Proteomes" id="UP000587586"/>
    </source>
</evidence>
<sequence>MRRRALYLALGIPAGLLLFTYLTLCFVPNDALKGVVVRAAGNAGYTLDLAGFGKGFPLAVKARGVELSSQQGLLIKAADVRVGLELLPLFIGKPRVAYRGNIGTGEFSGTVTLGRKPGWSILAKGIRLEDIPFFGTVAGARVRGDLRLTGEVASVKGAPQGEVQLQVRGAELASVKLGEMPLPDATYQDVRGALSLDRGQAHLKSFTLTGDGIYVRLKGDVNLATPLGDSPLNLTLEMMPKPEFLDRQKFVFLMLVKYLTSPGAYTVPIHGSLAHPAL</sequence>